<proteinExistence type="predicted"/>
<name>A0A4C1WSS0_EUMVA</name>
<protein>
    <submittedName>
        <fullName evidence="2">Uncharacterized protein</fullName>
    </submittedName>
</protein>
<reference evidence="2 3" key="1">
    <citation type="journal article" date="2019" name="Commun. Biol.">
        <title>The bagworm genome reveals a unique fibroin gene that provides high tensile strength.</title>
        <authorList>
            <person name="Kono N."/>
            <person name="Nakamura H."/>
            <person name="Ohtoshi R."/>
            <person name="Tomita M."/>
            <person name="Numata K."/>
            <person name="Arakawa K."/>
        </authorList>
    </citation>
    <scope>NUCLEOTIDE SEQUENCE [LARGE SCALE GENOMIC DNA]</scope>
</reference>
<dbReference type="EMBL" id="BGZK01000617">
    <property type="protein sequence ID" value="GBP53175.1"/>
    <property type="molecule type" value="Genomic_DNA"/>
</dbReference>
<keyword evidence="3" id="KW-1185">Reference proteome</keyword>
<gene>
    <name evidence="2" type="ORF">EVAR_28517_1</name>
</gene>
<evidence type="ECO:0000313" key="3">
    <source>
        <dbReference type="Proteomes" id="UP000299102"/>
    </source>
</evidence>
<feature type="compositionally biased region" description="Basic and acidic residues" evidence="1">
    <location>
        <begin position="13"/>
        <end position="24"/>
    </location>
</feature>
<sequence>MGGGSTSAIFGPPRHDPGRTENKKPRGLATSFGISLSGHEIQQVSSLGIVLVALKLNPRWTDRQRSLSNRVPLAPFGYGALKRSSNTLYVPMIFMGVRRYPSDPIMRSLLGDNGLASQLRECTLTDKKKLS</sequence>
<organism evidence="2 3">
    <name type="scientific">Eumeta variegata</name>
    <name type="common">Bagworm moth</name>
    <name type="synonym">Eumeta japonica</name>
    <dbReference type="NCBI Taxonomy" id="151549"/>
    <lineage>
        <taxon>Eukaryota</taxon>
        <taxon>Metazoa</taxon>
        <taxon>Ecdysozoa</taxon>
        <taxon>Arthropoda</taxon>
        <taxon>Hexapoda</taxon>
        <taxon>Insecta</taxon>
        <taxon>Pterygota</taxon>
        <taxon>Neoptera</taxon>
        <taxon>Endopterygota</taxon>
        <taxon>Lepidoptera</taxon>
        <taxon>Glossata</taxon>
        <taxon>Ditrysia</taxon>
        <taxon>Tineoidea</taxon>
        <taxon>Psychidae</taxon>
        <taxon>Oiketicinae</taxon>
        <taxon>Eumeta</taxon>
    </lineage>
</organism>
<dbReference type="AlphaFoldDB" id="A0A4C1WSS0"/>
<evidence type="ECO:0000256" key="1">
    <source>
        <dbReference type="SAM" id="MobiDB-lite"/>
    </source>
</evidence>
<dbReference type="Proteomes" id="UP000299102">
    <property type="component" value="Unassembled WGS sequence"/>
</dbReference>
<evidence type="ECO:0000313" key="2">
    <source>
        <dbReference type="EMBL" id="GBP53175.1"/>
    </source>
</evidence>
<accession>A0A4C1WSS0</accession>
<feature type="region of interest" description="Disordered" evidence="1">
    <location>
        <begin position="1"/>
        <end position="26"/>
    </location>
</feature>
<comment type="caution">
    <text evidence="2">The sequence shown here is derived from an EMBL/GenBank/DDBJ whole genome shotgun (WGS) entry which is preliminary data.</text>
</comment>